<keyword evidence="3 6" id="KW-0812">Transmembrane</keyword>
<evidence type="ECO:0000256" key="6">
    <source>
        <dbReference type="SAM" id="Phobius"/>
    </source>
</evidence>
<keyword evidence="2" id="KW-0488">Methylation</keyword>
<dbReference type="NCBIfam" id="TIGR02532">
    <property type="entry name" value="IV_pilin_GFxxxE"/>
    <property type="match status" value="1"/>
</dbReference>
<dbReference type="RefSeq" id="WP_135201834.1">
    <property type="nucleotide sequence ID" value="NZ_SPVG01000123.1"/>
</dbReference>
<evidence type="ECO:0000256" key="4">
    <source>
        <dbReference type="ARBA" id="ARBA00022989"/>
    </source>
</evidence>
<sequence length="174" mass="17473">MNKPAMTTMRNQAQGGFTLIELIVVIVILGILAATALPRFSNLSGDARSASINAAAGALRSVSAMAHGQALATGGNPASVLMENQQVDLTNTYPTANANLAAAAGLSAQDYNILVGPVAVSAGVNPAVAAGELVIVPRNPSTNAGNNCWVRYTQAAAANAAPTFVVNATAANCL</sequence>
<keyword evidence="8" id="KW-1185">Reference proteome</keyword>
<name>A0A4Y9SFR7_9BURK</name>
<evidence type="ECO:0000313" key="7">
    <source>
        <dbReference type="EMBL" id="TFW22394.1"/>
    </source>
</evidence>
<keyword evidence="5 6" id="KW-0472">Membrane</keyword>
<dbReference type="EMBL" id="SPVG01000123">
    <property type="protein sequence ID" value="TFW22394.1"/>
    <property type="molecule type" value="Genomic_DNA"/>
</dbReference>
<dbReference type="InterPro" id="IPR045584">
    <property type="entry name" value="Pilin-like"/>
</dbReference>
<dbReference type="Gene3D" id="3.30.700.10">
    <property type="entry name" value="Glycoprotein, Type 4 Pilin"/>
    <property type="match status" value="1"/>
</dbReference>
<dbReference type="PROSITE" id="PS00409">
    <property type="entry name" value="PROKAR_NTER_METHYL"/>
    <property type="match status" value="1"/>
</dbReference>
<evidence type="ECO:0000256" key="5">
    <source>
        <dbReference type="ARBA" id="ARBA00023136"/>
    </source>
</evidence>
<dbReference type="AlphaFoldDB" id="A0A4Y9SFR7"/>
<accession>A0A4Y9SFR7</accession>
<evidence type="ECO:0000256" key="3">
    <source>
        <dbReference type="ARBA" id="ARBA00022692"/>
    </source>
</evidence>
<evidence type="ECO:0000256" key="2">
    <source>
        <dbReference type="ARBA" id="ARBA00022481"/>
    </source>
</evidence>
<comment type="subcellular location">
    <subcellularLocation>
        <location evidence="1">Membrane</location>
        <topology evidence="1">Single-pass membrane protein</topology>
    </subcellularLocation>
</comment>
<evidence type="ECO:0000313" key="8">
    <source>
        <dbReference type="Proteomes" id="UP000297729"/>
    </source>
</evidence>
<dbReference type="Proteomes" id="UP000297729">
    <property type="component" value="Unassembled WGS sequence"/>
</dbReference>
<gene>
    <name evidence="7" type="ORF">E4L98_12230</name>
</gene>
<reference evidence="7 8" key="1">
    <citation type="submission" date="2019-03" db="EMBL/GenBank/DDBJ databases">
        <title>Draft Genome Sequence of Duganella callidus sp. nov., a Novel Duganella Species Isolated from Cultivated Soil.</title>
        <authorList>
            <person name="Raths R."/>
            <person name="Peta V."/>
            <person name="Bucking H."/>
        </authorList>
    </citation>
    <scope>NUCLEOTIDE SEQUENCE [LARGE SCALE GENOMIC DNA]</scope>
    <source>
        <strain evidence="7 8">DN04</strain>
    </source>
</reference>
<comment type="caution">
    <text evidence="7">The sequence shown here is derived from an EMBL/GenBank/DDBJ whole genome shotgun (WGS) entry which is preliminary data.</text>
</comment>
<dbReference type="OrthoDB" id="8564198at2"/>
<protein>
    <submittedName>
        <fullName evidence="7">Type II secretion system protein</fullName>
    </submittedName>
</protein>
<keyword evidence="4 6" id="KW-1133">Transmembrane helix</keyword>
<dbReference type="PANTHER" id="PTHR30093:SF44">
    <property type="entry name" value="TYPE II SECRETION SYSTEM CORE PROTEIN G"/>
    <property type="match status" value="1"/>
</dbReference>
<dbReference type="PANTHER" id="PTHR30093">
    <property type="entry name" value="GENERAL SECRETION PATHWAY PROTEIN G"/>
    <property type="match status" value="1"/>
</dbReference>
<organism evidence="7 8">
    <name type="scientific">Duganella callida</name>
    <dbReference type="NCBI Taxonomy" id="2561932"/>
    <lineage>
        <taxon>Bacteria</taxon>
        <taxon>Pseudomonadati</taxon>
        <taxon>Pseudomonadota</taxon>
        <taxon>Betaproteobacteria</taxon>
        <taxon>Burkholderiales</taxon>
        <taxon>Oxalobacteraceae</taxon>
        <taxon>Telluria group</taxon>
        <taxon>Duganella</taxon>
    </lineage>
</organism>
<evidence type="ECO:0000256" key="1">
    <source>
        <dbReference type="ARBA" id="ARBA00004167"/>
    </source>
</evidence>
<dbReference type="GO" id="GO:0016020">
    <property type="term" value="C:membrane"/>
    <property type="evidence" value="ECO:0007669"/>
    <property type="project" value="UniProtKB-SubCell"/>
</dbReference>
<feature type="transmembrane region" description="Helical" evidence="6">
    <location>
        <begin position="16"/>
        <end position="37"/>
    </location>
</feature>
<dbReference type="Pfam" id="PF07963">
    <property type="entry name" value="N_methyl"/>
    <property type="match status" value="1"/>
</dbReference>
<dbReference type="SUPFAM" id="SSF54523">
    <property type="entry name" value="Pili subunits"/>
    <property type="match status" value="1"/>
</dbReference>
<proteinExistence type="predicted"/>
<dbReference type="InterPro" id="IPR012902">
    <property type="entry name" value="N_methyl_site"/>
</dbReference>